<protein>
    <submittedName>
        <fullName evidence="2">Uncharacterized protein</fullName>
    </submittedName>
</protein>
<organism evidence="2 3">
    <name type="scientific">Muraenolepis orangiensis</name>
    <name type="common">Patagonian moray cod</name>
    <dbReference type="NCBI Taxonomy" id="630683"/>
    <lineage>
        <taxon>Eukaryota</taxon>
        <taxon>Metazoa</taxon>
        <taxon>Chordata</taxon>
        <taxon>Craniata</taxon>
        <taxon>Vertebrata</taxon>
        <taxon>Euteleostomi</taxon>
        <taxon>Actinopterygii</taxon>
        <taxon>Neopterygii</taxon>
        <taxon>Teleostei</taxon>
        <taxon>Neoteleostei</taxon>
        <taxon>Acanthomorphata</taxon>
        <taxon>Zeiogadaria</taxon>
        <taxon>Gadariae</taxon>
        <taxon>Gadiformes</taxon>
        <taxon>Muraenolepidoidei</taxon>
        <taxon>Muraenolepididae</taxon>
        <taxon>Muraenolepis</taxon>
    </lineage>
</organism>
<keyword evidence="1" id="KW-0472">Membrane</keyword>
<dbReference type="AlphaFoldDB" id="A0A9Q0DFA0"/>
<proteinExistence type="predicted"/>
<sequence length="110" mass="12265">MDTSGGESKPVCQCVAEPRSGCHLNTGVRQWLPGWPIALCLVLSMSSIAVCLLMSFKTFQLESRLQMEMDKMSTLFHPSHHSAFLNQDGTLVPELRTPIEKLLEEVSTFL</sequence>
<dbReference type="EMBL" id="JANIIK010000116">
    <property type="protein sequence ID" value="KAJ3587271.1"/>
    <property type="molecule type" value="Genomic_DNA"/>
</dbReference>
<accession>A0A9Q0DFA0</accession>
<keyword evidence="3" id="KW-1185">Reference proteome</keyword>
<feature type="transmembrane region" description="Helical" evidence="1">
    <location>
        <begin position="35"/>
        <end position="56"/>
    </location>
</feature>
<evidence type="ECO:0000313" key="3">
    <source>
        <dbReference type="Proteomes" id="UP001148018"/>
    </source>
</evidence>
<keyword evidence="1" id="KW-0812">Transmembrane</keyword>
<evidence type="ECO:0000313" key="2">
    <source>
        <dbReference type="EMBL" id="KAJ3587271.1"/>
    </source>
</evidence>
<dbReference type="Proteomes" id="UP001148018">
    <property type="component" value="Unassembled WGS sequence"/>
</dbReference>
<keyword evidence="1" id="KW-1133">Transmembrane helix</keyword>
<gene>
    <name evidence="2" type="ORF">NHX12_010869</name>
</gene>
<evidence type="ECO:0000256" key="1">
    <source>
        <dbReference type="SAM" id="Phobius"/>
    </source>
</evidence>
<comment type="caution">
    <text evidence="2">The sequence shown here is derived from an EMBL/GenBank/DDBJ whole genome shotgun (WGS) entry which is preliminary data.</text>
</comment>
<dbReference type="OrthoDB" id="5983381at2759"/>
<name>A0A9Q0DFA0_9TELE</name>
<reference evidence="2" key="1">
    <citation type="submission" date="2022-07" db="EMBL/GenBank/DDBJ databases">
        <title>Chromosome-level genome of Muraenolepis orangiensis.</title>
        <authorList>
            <person name="Kim J."/>
        </authorList>
    </citation>
    <scope>NUCLEOTIDE SEQUENCE</scope>
    <source>
        <strain evidence="2">KU_S4_2022</strain>
        <tissue evidence="2">Muscle</tissue>
    </source>
</reference>